<evidence type="ECO:0000256" key="8">
    <source>
        <dbReference type="SAM" id="MobiDB-lite"/>
    </source>
</evidence>
<dbReference type="GO" id="GO:0000785">
    <property type="term" value="C:chromatin"/>
    <property type="evidence" value="ECO:0007669"/>
    <property type="project" value="TreeGrafter"/>
</dbReference>
<evidence type="ECO:0000313" key="11">
    <source>
        <dbReference type="Proteomes" id="UP000053732"/>
    </source>
</evidence>
<gene>
    <name evidence="10" type="ORF">PCAMFM013_S015g000206</name>
</gene>
<dbReference type="AlphaFoldDB" id="A0A0G4PHA9"/>
<evidence type="ECO:0000256" key="7">
    <source>
        <dbReference type="PROSITE-ProRule" id="PRU00042"/>
    </source>
</evidence>
<protein>
    <submittedName>
        <fullName evidence="10">Blue (Type 1) copper domain</fullName>
    </submittedName>
</protein>
<proteinExistence type="predicted"/>
<dbReference type="PROSITE" id="PS00028">
    <property type="entry name" value="ZINC_FINGER_C2H2_1"/>
    <property type="match status" value="2"/>
</dbReference>
<keyword evidence="6" id="KW-0539">Nucleus</keyword>
<evidence type="ECO:0000256" key="6">
    <source>
        <dbReference type="ARBA" id="ARBA00023242"/>
    </source>
</evidence>
<keyword evidence="4 7" id="KW-0863">Zinc-finger</keyword>
<dbReference type="GO" id="GO:0006351">
    <property type="term" value="P:DNA-templated transcription"/>
    <property type="evidence" value="ECO:0007669"/>
    <property type="project" value="InterPro"/>
</dbReference>
<evidence type="ECO:0000256" key="4">
    <source>
        <dbReference type="ARBA" id="ARBA00022771"/>
    </source>
</evidence>
<dbReference type="PROSITE" id="PS50157">
    <property type="entry name" value="ZINC_FINGER_C2H2_2"/>
    <property type="match status" value="1"/>
</dbReference>
<accession>A0A0G4PHA9</accession>
<evidence type="ECO:0000256" key="1">
    <source>
        <dbReference type="ARBA" id="ARBA00004123"/>
    </source>
</evidence>
<feature type="region of interest" description="Disordered" evidence="8">
    <location>
        <begin position="91"/>
        <end position="162"/>
    </location>
</feature>
<sequence>MSRPPDFIRSKVVERFPLMHWQPYFPLSLRIMSVSQIKVMPSYQPFQCLVCQSRFTRHENLKRHSTLHSRSQAEASLPCDFCHATFSRPDLRNRHMKRKHPEHEQHRVTKRTQRQPAPRQDRLNSSVSPTAVSPTGSNGGLPSPGSVHSSPGEETTFDSDAVWRPVMRYQQQQQFDRGHPTENPNMATPRTGIAKTQLTRDLLQHPSTTSDSALIDQIVQDATDLERSLLLGTSFLKPTNHLDNQLHPLPTSEAEPLDTSLAEYNFSHPILDRLSPNGSPRLQDDWAPTSLQISRGCNLFFASVSHFLPFLHSSTFDPTQVPPHLVLSILCLAYQYGEDPECGDQEGSGESFSIRCFHKARALLASDEERPDASTMITTLVQSYLLLQICAMMYLCGDNSVYGLKMHSHIISLARAGRMTQPMTVELGATADLESLWREFVKAESHKRTLFAVHQIDALWYQFLSIPRSISHLEIKHDMPCPEDQWSSSSAAEWAHRQLVARNAGPSVTYTDAVRRFLSSDDEITSIPAFDPYGAINIAQFLISSAREISGWSTMTGMLSMERFGALRSSLVALSPFICPGNHTAQTKHAISCAATWETAMIELQMWSPSHTGGIVEGSIDAVLSQSTYLGPSQFLCDTNTAKAIQPHVNWFLRYLNETVMLNSEAPWVTLYAYKAFLIAWQLIHAGLPGAMDAVGVHDSDTEGALMWARKVFQRRQKWQIGKLILSCLDELDK</sequence>
<keyword evidence="2" id="KW-0479">Metal-binding</keyword>
<evidence type="ECO:0000313" key="10">
    <source>
        <dbReference type="EMBL" id="CRL25620.1"/>
    </source>
</evidence>
<dbReference type="GO" id="GO:0008270">
    <property type="term" value="F:zinc ion binding"/>
    <property type="evidence" value="ECO:0007669"/>
    <property type="project" value="UniProtKB-KW"/>
</dbReference>
<dbReference type="GO" id="GO:0000981">
    <property type="term" value="F:DNA-binding transcription factor activity, RNA polymerase II-specific"/>
    <property type="evidence" value="ECO:0007669"/>
    <property type="project" value="InterPro"/>
</dbReference>
<dbReference type="EMBL" id="HG793148">
    <property type="protein sequence ID" value="CRL25620.1"/>
    <property type="molecule type" value="Genomic_DNA"/>
</dbReference>
<dbReference type="PANTHER" id="PTHR40626:SF11">
    <property type="entry name" value="ZINC FINGER PROTEIN YPR022C"/>
    <property type="match status" value="1"/>
</dbReference>
<feature type="compositionally biased region" description="Polar residues" evidence="8">
    <location>
        <begin position="123"/>
        <end position="136"/>
    </location>
</feature>
<dbReference type="Gene3D" id="3.30.160.60">
    <property type="entry name" value="Classic Zinc Finger"/>
    <property type="match status" value="1"/>
</dbReference>
<keyword evidence="11" id="KW-1185">Reference proteome</keyword>
<evidence type="ECO:0000259" key="9">
    <source>
        <dbReference type="PROSITE" id="PS50157"/>
    </source>
</evidence>
<dbReference type="CDD" id="cd12148">
    <property type="entry name" value="fungal_TF_MHR"/>
    <property type="match status" value="1"/>
</dbReference>
<evidence type="ECO:0000256" key="5">
    <source>
        <dbReference type="ARBA" id="ARBA00022833"/>
    </source>
</evidence>
<dbReference type="SMART" id="SM00355">
    <property type="entry name" value="ZnF_C2H2"/>
    <property type="match status" value="2"/>
</dbReference>
<comment type="subcellular location">
    <subcellularLocation>
        <location evidence="1">Nucleus</location>
    </subcellularLocation>
</comment>
<organism evidence="10 11">
    <name type="scientific">Penicillium camemberti (strain FM 013)</name>
    <dbReference type="NCBI Taxonomy" id="1429867"/>
    <lineage>
        <taxon>Eukaryota</taxon>
        <taxon>Fungi</taxon>
        <taxon>Dikarya</taxon>
        <taxon>Ascomycota</taxon>
        <taxon>Pezizomycotina</taxon>
        <taxon>Eurotiomycetes</taxon>
        <taxon>Eurotiomycetidae</taxon>
        <taxon>Eurotiales</taxon>
        <taxon>Aspergillaceae</taxon>
        <taxon>Penicillium</taxon>
    </lineage>
</organism>
<evidence type="ECO:0000256" key="3">
    <source>
        <dbReference type="ARBA" id="ARBA00022737"/>
    </source>
</evidence>
<dbReference type="PANTHER" id="PTHR40626">
    <property type="entry name" value="MIP31509P"/>
    <property type="match status" value="1"/>
</dbReference>
<dbReference type="InterPro" id="IPR036236">
    <property type="entry name" value="Znf_C2H2_sf"/>
</dbReference>
<reference evidence="10 11" key="1">
    <citation type="journal article" date="2014" name="Nat. Commun.">
        <title>Multiple recent horizontal transfers of a large genomic region in cheese making fungi.</title>
        <authorList>
            <person name="Cheeseman K."/>
            <person name="Ropars J."/>
            <person name="Renault P."/>
            <person name="Dupont J."/>
            <person name="Gouzy J."/>
            <person name="Branca A."/>
            <person name="Abraham A.L."/>
            <person name="Ceppi M."/>
            <person name="Conseiller E."/>
            <person name="Debuchy R."/>
            <person name="Malagnac F."/>
            <person name="Goarin A."/>
            <person name="Silar P."/>
            <person name="Lacoste S."/>
            <person name="Sallet E."/>
            <person name="Bensimon A."/>
            <person name="Giraud T."/>
            <person name="Brygoo Y."/>
        </authorList>
    </citation>
    <scope>NUCLEOTIDE SEQUENCE [LARGE SCALE GENOMIC DNA]</scope>
    <source>
        <strain evidence="11">FM 013</strain>
    </source>
</reference>
<dbReference type="Proteomes" id="UP000053732">
    <property type="component" value="Unassembled WGS sequence"/>
</dbReference>
<dbReference type="GO" id="GO:0005634">
    <property type="term" value="C:nucleus"/>
    <property type="evidence" value="ECO:0007669"/>
    <property type="project" value="UniProtKB-SubCell"/>
</dbReference>
<dbReference type="Pfam" id="PF04082">
    <property type="entry name" value="Fungal_trans"/>
    <property type="match status" value="1"/>
</dbReference>
<evidence type="ECO:0000256" key="2">
    <source>
        <dbReference type="ARBA" id="ARBA00022723"/>
    </source>
</evidence>
<feature type="domain" description="C2H2-type" evidence="9">
    <location>
        <begin position="46"/>
        <end position="73"/>
    </location>
</feature>
<keyword evidence="5" id="KW-0862">Zinc</keyword>
<dbReference type="InterPro" id="IPR013087">
    <property type="entry name" value="Znf_C2H2_type"/>
</dbReference>
<name>A0A0G4PHA9_PENC3</name>
<dbReference type="InterPro" id="IPR007219">
    <property type="entry name" value="XnlR_reg_dom"/>
</dbReference>
<dbReference type="InterPro" id="IPR051059">
    <property type="entry name" value="VerF-like"/>
</dbReference>
<dbReference type="SUPFAM" id="SSF57667">
    <property type="entry name" value="beta-beta-alpha zinc fingers"/>
    <property type="match status" value="1"/>
</dbReference>
<dbReference type="STRING" id="1429867.A0A0G4PHA9"/>
<dbReference type="GO" id="GO:0000978">
    <property type="term" value="F:RNA polymerase II cis-regulatory region sequence-specific DNA binding"/>
    <property type="evidence" value="ECO:0007669"/>
    <property type="project" value="InterPro"/>
</dbReference>
<keyword evidence="3" id="KW-0677">Repeat</keyword>